<keyword evidence="2" id="KW-1185">Reference proteome</keyword>
<comment type="caution">
    <text evidence="1">The sequence shown here is derived from an EMBL/GenBank/DDBJ whole genome shotgun (WGS) entry which is preliminary data.</text>
</comment>
<reference evidence="1 2" key="1">
    <citation type="submission" date="2024-04" db="EMBL/GenBank/DDBJ databases">
        <title>Tritrichomonas musculus Genome.</title>
        <authorList>
            <person name="Alves-Ferreira E."/>
            <person name="Grigg M."/>
            <person name="Lorenzi H."/>
            <person name="Galac M."/>
        </authorList>
    </citation>
    <scope>NUCLEOTIDE SEQUENCE [LARGE SCALE GENOMIC DNA]</scope>
    <source>
        <strain evidence="1 2">EAF2021</strain>
    </source>
</reference>
<evidence type="ECO:0000313" key="2">
    <source>
        <dbReference type="Proteomes" id="UP001470230"/>
    </source>
</evidence>
<name>A0ABR2IYL3_9EUKA</name>
<dbReference type="InterPro" id="IPR011989">
    <property type="entry name" value="ARM-like"/>
</dbReference>
<dbReference type="InterPro" id="IPR016024">
    <property type="entry name" value="ARM-type_fold"/>
</dbReference>
<protein>
    <submittedName>
        <fullName evidence="1">Uncharacterized protein</fullName>
    </submittedName>
</protein>
<accession>A0ABR2IYL3</accession>
<proteinExistence type="predicted"/>
<sequence>MSFYFKNDLDLASIQSSKYFEQLLREEIISRPIKINSNINDFKQSLIIEVLDKMHAEATFINSIKCLAQMVYLNPNQVLTFIKDDDFNYIMIGLRNPETNLDSIIILYYITQCDFLLLHFYNFIEKNEESFFNTIKAILKNSNSEKTQCAAILFLQSLSTLKEARPLLIKYEIFLVLNKLANKNDDVDYCISFFYCYVADFSFGEYTQDFFDSIFPLLYNFCQHKNLDIIPFPLKSLRLLISSSPLPFEAIMSFSMINIFVKYINLLNYPKIQQQAIDILNSCISYQDFPVELIFTLNIIESIFNSLQSNDESIISSSIKSFDKIFKKCGPANLPKAVSICSQYEFLNYFSSQPYEEKVNVIDLFDILIQYSPSENAHFLCSEKNIEFLLDILLSSDYDYDITSKVARIFDILISHFGNNQNFISFFLPLIEDSGCIDFLNHNLEEMTTQTQCCDSIIVFLKNVHILEQSFDVR</sequence>
<dbReference type="EMBL" id="JAPFFF010000014">
    <property type="protein sequence ID" value="KAK8870748.1"/>
    <property type="molecule type" value="Genomic_DNA"/>
</dbReference>
<dbReference type="Gene3D" id="1.25.10.10">
    <property type="entry name" value="Leucine-rich Repeat Variant"/>
    <property type="match status" value="1"/>
</dbReference>
<organism evidence="1 2">
    <name type="scientific">Tritrichomonas musculus</name>
    <dbReference type="NCBI Taxonomy" id="1915356"/>
    <lineage>
        <taxon>Eukaryota</taxon>
        <taxon>Metamonada</taxon>
        <taxon>Parabasalia</taxon>
        <taxon>Tritrichomonadida</taxon>
        <taxon>Tritrichomonadidae</taxon>
        <taxon>Tritrichomonas</taxon>
    </lineage>
</organism>
<dbReference type="SUPFAM" id="SSF48371">
    <property type="entry name" value="ARM repeat"/>
    <property type="match status" value="1"/>
</dbReference>
<evidence type="ECO:0000313" key="1">
    <source>
        <dbReference type="EMBL" id="KAK8870748.1"/>
    </source>
</evidence>
<dbReference type="Proteomes" id="UP001470230">
    <property type="component" value="Unassembled WGS sequence"/>
</dbReference>
<gene>
    <name evidence="1" type="ORF">M9Y10_008635</name>
</gene>